<dbReference type="InterPro" id="IPR017871">
    <property type="entry name" value="ABC_transporter-like_CS"/>
</dbReference>
<dbReference type="InterPro" id="IPR027417">
    <property type="entry name" value="P-loop_NTPase"/>
</dbReference>
<sequence length="1337" mass="148604">MLHSPEAVLKASSVIHYIYPPALFLCFLVMQGITVCTMKNLKAPNKIVRRNLILGIQAFVIVTYVAEAVLLLARSLVQKGWYSPEDHVVYVLSAILAWGAIELALLDSINTVWYPYYGCWALSLVTEICLIILPNYYNAPDNAFKRAKSIIQAIRITFLILLPAVFWGFQIYDNRKEAGNDEESAGLLTGNNSSSGGSRLYGTASPECVDESVETREAKARMLKKIEESGNWWIYAKSFAIFWPYVWPSKDGWLKISMILVGICLLIERGLNVMVPYQLGVVTNALAHGNGSIPWVQVSLYVMYRWLDSGSGISALQRYLWMPIDQYAYRSITTAAYNHVMSLSHDFHTNKKTGDLYSSVNQGRSVNGFIESVLFSVLPMLADLCVAFVYFYIAFNSYMALIVAVVSMVYLWVTARLGARKNQMRRDFNAASRKEASIMWETMSSWTTVSYFNRVPYEQDRYSEAIRNYQRAERKWDIGLRVLNVAQSLIFTIGLLAASFLAIYMVTMGQRPVGSFVTLLSYWAQLSSPLAYFANFYRRIQTQMLDAERLLELFQTKPTVVDNPGAMDLKLISGEIEFENVRFSYDPRKSAINGVNFKAPGGSTIALVGETGGGKTTCLKLLFRFFDVESGAIKIDGQDIKDVTLWSLRENMGVVPQDPELFNDTIMNNIRYANFDATDEQVFAACRAASIHDKIESFPDGYLSKVGERGVKLSGGELQRVAIARAILKDPKIILLDEATSMVDMETERQIQSAFKELSVGRTMFVVAHRLSTIMNANLIIVIQDGGILEKGTHDELIELKGKYYHLWSKQMKNEGPKSGADLKDMAMVNDLSPKSREEKLRTALQKTGAQFHTADPCLLEDNKMDGTSSSSGIFMKKDKKAAVGESVSTQASLRSNGHPNVSFAAQGSPSLGRSQDSQFRPQNLFRAMSPAHSILKNIDVPKQPEGQLSFASRSVTPKLSSSLKPDAREFIPNEAVPRDIPQEYDSIPQQVQVGFTPKESFSINNKNFTGDTTTSVSVLTNEDSRSEKTSNTNQESEAHEEDQGVMVQSVEDRIDEALKIAEEKMKELEGRDGGETYIKTPIASSKNEIHEEDGQDEQPTSPLMKTQPDAELKKKRRRSRRRSNKSKSLVDASMEDQDAGGVIVTGYPEPAPITTLPSDTSNVPQMVSVSPRPVNDGGPSNVIGGDLNSTASGLEKKPKRRFRTRPSAKPQSPKAETENQEPGPHRGSTPSNEASSRQFKGKGRASSFVDGDYRSITREDTRPSPRDGLQSSIHSNQPEQSASNNGTVPKGPGRRKTWGRSYGSKSTNNWRKPDSEGPGDGLQGSYRKYSNESPGA</sequence>
<evidence type="ECO:0000256" key="9">
    <source>
        <dbReference type="SAM" id="MobiDB-lite"/>
    </source>
</evidence>
<keyword evidence="7 10" id="KW-0472">Membrane</keyword>
<evidence type="ECO:0000256" key="5">
    <source>
        <dbReference type="ARBA" id="ARBA00022840"/>
    </source>
</evidence>
<dbReference type="Pfam" id="PF00005">
    <property type="entry name" value="ABC_tran"/>
    <property type="match status" value="1"/>
</dbReference>
<keyword evidence="5" id="KW-0067">ATP-binding</keyword>
<feature type="compositionally biased region" description="Basic and acidic residues" evidence="9">
    <location>
        <begin position="1066"/>
        <end position="1075"/>
    </location>
</feature>
<feature type="transmembrane region" description="Helical" evidence="10">
    <location>
        <begin position="88"/>
        <end position="106"/>
    </location>
</feature>
<evidence type="ECO:0000256" key="8">
    <source>
        <dbReference type="ARBA" id="ARBA00024363"/>
    </source>
</evidence>
<dbReference type="GO" id="GO:0140359">
    <property type="term" value="F:ABC-type transporter activity"/>
    <property type="evidence" value="ECO:0007669"/>
    <property type="project" value="InterPro"/>
</dbReference>
<dbReference type="SUPFAM" id="SSF90123">
    <property type="entry name" value="ABC transporter transmembrane region"/>
    <property type="match status" value="1"/>
</dbReference>
<dbReference type="CDD" id="cd18583">
    <property type="entry name" value="ABC_6TM_HMT1"/>
    <property type="match status" value="1"/>
</dbReference>
<protein>
    <recommendedName>
        <fullName evidence="15">Heavy metal tolerance protein</fullName>
    </recommendedName>
</protein>
<dbReference type="InterPro" id="IPR011527">
    <property type="entry name" value="ABC1_TM_dom"/>
</dbReference>
<dbReference type="Gene3D" id="3.40.50.300">
    <property type="entry name" value="P-loop containing nucleotide triphosphate hydrolases"/>
    <property type="match status" value="1"/>
</dbReference>
<evidence type="ECO:0008006" key="15">
    <source>
        <dbReference type="Google" id="ProtNLM"/>
    </source>
</evidence>
<dbReference type="PROSITE" id="PS50893">
    <property type="entry name" value="ABC_TRANSPORTER_2"/>
    <property type="match status" value="1"/>
</dbReference>
<dbReference type="GO" id="GO:0016887">
    <property type="term" value="F:ATP hydrolysis activity"/>
    <property type="evidence" value="ECO:0007669"/>
    <property type="project" value="InterPro"/>
</dbReference>
<dbReference type="STRING" id="1392247.A0A3N4KLZ7"/>
<dbReference type="InterPro" id="IPR003593">
    <property type="entry name" value="AAA+_ATPase"/>
</dbReference>
<evidence type="ECO:0000256" key="1">
    <source>
        <dbReference type="ARBA" id="ARBA00004141"/>
    </source>
</evidence>
<feature type="compositionally biased region" description="Basic residues" evidence="9">
    <location>
        <begin position="1114"/>
        <end position="1126"/>
    </location>
</feature>
<evidence type="ECO:0000259" key="12">
    <source>
        <dbReference type="PROSITE" id="PS50929"/>
    </source>
</evidence>
<evidence type="ECO:0000313" key="13">
    <source>
        <dbReference type="EMBL" id="RPB11596.1"/>
    </source>
</evidence>
<dbReference type="GO" id="GO:0005524">
    <property type="term" value="F:ATP binding"/>
    <property type="evidence" value="ECO:0007669"/>
    <property type="project" value="UniProtKB-KW"/>
</dbReference>
<dbReference type="OrthoDB" id="6500128at2759"/>
<feature type="transmembrane region" description="Helical" evidence="10">
    <location>
        <begin position="18"/>
        <end position="41"/>
    </location>
</feature>
<dbReference type="InterPro" id="IPR039421">
    <property type="entry name" value="Type_1_exporter"/>
</dbReference>
<evidence type="ECO:0000256" key="2">
    <source>
        <dbReference type="ARBA" id="ARBA00022448"/>
    </source>
</evidence>
<proteinExistence type="inferred from homology"/>
<feature type="transmembrane region" description="Helical" evidence="10">
    <location>
        <begin position="149"/>
        <end position="169"/>
    </location>
</feature>
<keyword evidence="6 10" id="KW-1133">Transmembrane helix</keyword>
<dbReference type="Pfam" id="PF00664">
    <property type="entry name" value="ABC_membrane"/>
    <property type="match status" value="1"/>
</dbReference>
<reference evidence="13 14" key="1">
    <citation type="journal article" date="2018" name="Nat. Ecol. Evol.">
        <title>Pezizomycetes genomes reveal the molecular basis of ectomycorrhizal truffle lifestyle.</title>
        <authorList>
            <person name="Murat C."/>
            <person name="Payen T."/>
            <person name="Noel B."/>
            <person name="Kuo A."/>
            <person name="Morin E."/>
            <person name="Chen J."/>
            <person name="Kohler A."/>
            <person name="Krizsan K."/>
            <person name="Balestrini R."/>
            <person name="Da Silva C."/>
            <person name="Montanini B."/>
            <person name="Hainaut M."/>
            <person name="Levati E."/>
            <person name="Barry K.W."/>
            <person name="Belfiori B."/>
            <person name="Cichocki N."/>
            <person name="Clum A."/>
            <person name="Dockter R.B."/>
            <person name="Fauchery L."/>
            <person name="Guy J."/>
            <person name="Iotti M."/>
            <person name="Le Tacon F."/>
            <person name="Lindquist E.A."/>
            <person name="Lipzen A."/>
            <person name="Malagnac F."/>
            <person name="Mello A."/>
            <person name="Molinier V."/>
            <person name="Miyauchi S."/>
            <person name="Poulain J."/>
            <person name="Riccioni C."/>
            <person name="Rubini A."/>
            <person name="Sitrit Y."/>
            <person name="Splivallo R."/>
            <person name="Traeger S."/>
            <person name="Wang M."/>
            <person name="Zifcakova L."/>
            <person name="Wipf D."/>
            <person name="Zambonelli A."/>
            <person name="Paolocci F."/>
            <person name="Nowrousian M."/>
            <person name="Ottonello S."/>
            <person name="Baldrian P."/>
            <person name="Spatafora J.W."/>
            <person name="Henrissat B."/>
            <person name="Nagy L.G."/>
            <person name="Aury J.M."/>
            <person name="Wincker P."/>
            <person name="Grigoriev I.V."/>
            <person name="Bonfante P."/>
            <person name="Martin F.M."/>
        </authorList>
    </citation>
    <scope>NUCLEOTIDE SEQUENCE [LARGE SCALE GENOMIC DNA]</scope>
    <source>
        <strain evidence="13 14">CCBAS932</strain>
    </source>
</reference>
<dbReference type="PROSITE" id="PS00211">
    <property type="entry name" value="ABC_TRANSPORTER_1"/>
    <property type="match status" value="1"/>
</dbReference>
<dbReference type="FunFam" id="3.40.50.300:FF:000287">
    <property type="entry name" value="Multidrug ABC transporter ATP-binding protein"/>
    <property type="match status" value="1"/>
</dbReference>
<feature type="region of interest" description="Disordered" evidence="9">
    <location>
        <begin position="1066"/>
        <end position="1337"/>
    </location>
</feature>
<dbReference type="InterPro" id="IPR003439">
    <property type="entry name" value="ABC_transporter-like_ATP-bd"/>
</dbReference>
<name>A0A3N4KLZ7_9PEZI</name>
<dbReference type="EMBL" id="ML119134">
    <property type="protein sequence ID" value="RPB11596.1"/>
    <property type="molecule type" value="Genomic_DNA"/>
</dbReference>
<feature type="region of interest" description="Disordered" evidence="9">
    <location>
        <begin position="886"/>
        <end position="918"/>
    </location>
</feature>
<feature type="domain" description="ABC transmembrane type-1" evidence="12">
    <location>
        <begin position="259"/>
        <end position="542"/>
    </location>
</feature>
<dbReference type="PANTHER" id="PTHR24221">
    <property type="entry name" value="ATP-BINDING CASSETTE SUB-FAMILY B"/>
    <property type="match status" value="1"/>
</dbReference>
<feature type="compositionally biased region" description="Polar residues" evidence="9">
    <location>
        <begin position="1156"/>
        <end position="1169"/>
    </location>
</feature>
<dbReference type="PROSITE" id="PS50929">
    <property type="entry name" value="ABC_TM1F"/>
    <property type="match status" value="1"/>
</dbReference>
<dbReference type="Gene3D" id="1.20.1560.10">
    <property type="entry name" value="ABC transporter type 1, transmembrane domain"/>
    <property type="match status" value="1"/>
</dbReference>
<evidence type="ECO:0000256" key="10">
    <source>
        <dbReference type="SAM" id="Phobius"/>
    </source>
</evidence>
<evidence type="ECO:0000259" key="11">
    <source>
        <dbReference type="PROSITE" id="PS50893"/>
    </source>
</evidence>
<feature type="region of interest" description="Disordered" evidence="9">
    <location>
        <begin position="1003"/>
        <end position="1049"/>
    </location>
</feature>
<feature type="compositionally biased region" description="Polar residues" evidence="9">
    <location>
        <begin position="1229"/>
        <end position="1239"/>
    </location>
</feature>
<feature type="compositionally biased region" description="Polar residues" evidence="9">
    <location>
        <begin position="887"/>
        <end position="918"/>
    </location>
</feature>
<feature type="compositionally biased region" description="Polar residues" evidence="9">
    <location>
        <begin position="1003"/>
        <end position="1022"/>
    </location>
</feature>
<evidence type="ECO:0000313" key="14">
    <source>
        <dbReference type="Proteomes" id="UP000277580"/>
    </source>
</evidence>
<evidence type="ECO:0000256" key="3">
    <source>
        <dbReference type="ARBA" id="ARBA00022692"/>
    </source>
</evidence>
<keyword evidence="14" id="KW-1185">Reference proteome</keyword>
<dbReference type="PANTHER" id="PTHR24221:SF651">
    <property type="entry name" value="HEAVY METAL TOLERANCE PROTEIN"/>
    <property type="match status" value="1"/>
</dbReference>
<keyword evidence="4" id="KW-0547">Nucleotide-binding</keyword>
<dbReference type="GO" id="GO:0005774">
    <property type="term" value="C:vacuolar membrane"/>
    <property type="evidence" value="ECO:0007669"/>
    <property type="project" value="TreeGrafter"/>
</dbReference>
<feature type="domain" description="ABC transporter" evidence="11">
    <location>
        <begin position="576"/>
        <end position="810"/>
    </location>
</feature>
<keyword evidence="3 10" id="KW-0812">Transmembrane</keyword>
<organism evidence="13 14">
    <name type="scientific">Morchella conica CCBAS932</name>
    <dbReference type="NCBI Taxonomy" id="1392247"/>
    <lineage>
        <taxon>Eukaryota</taxon>
        <taxon>Fungi</taxon>
        <taxon>Dikarya</taxon>
        <taxon>Ascomycota</taxon>
        <taxon>Pezizomycotina</taxon>
        <taxon>Pezizomycetes</taxon>
        <taxon>Pezizales</taxon>
        <taxon>Morchellaceae</taxon>
        <taxon>Morchella</taxon>
    </lineage>
</organism>
<comment type="similarity">
    <text evidence="8">Belongs to the ABC transporter superfamily. ABCB family. Heavy Metal importer (TC 3.A.1.210) subfamily.</text>
</comment>
<dbReference type="SMART" id="SM00382">
    <property type="entry name" value="AAA"/>
    <property type="match status" value="1"/>
</dbReference>
<dbReference type="SUPFAM" id="SSF52540">
    <property type="entry name" value="P-loop containing nucleoside triphosphate hydrolases"/>
    <property type="match status" value="1"/>
</dbReference>
<dbReference type="InterPro" id="IPR036640">
    <property type="entry name" value="ABC1_TM_sf"/>
</dbReference>
<accession>A0A3N4KLZ7</accession>
<feature type="compositionally biased region" description="Basic residues" evidence="9">
    <location>
        <begin position="1198"/>
        <end position="1207"/>
    </location>
</feature>
<evidence type="ECO:0000256" key="7">
    <source>
        <dbReference type="ARBA" id="ARBA00023136"/>
    </source>
</evidence>
<feature type="transmembrane region" description="Helical" evidence="10">
    <location>
        <begin position="53"/>
        <end position="76"/>
    </location>
</feature>
<evidence type="ECO:0000256" key="4">
    <source>
        <dbReference type="ARBA" id="ARBA00022741"/>
    </source>
</evidence>
<dbReference type="InParanoid" id="A0A3N4KLZ7"/>
<feature type="transmembrane region" description="Helical" evidence="10">
    <location>
        <begin position="373"/>
        <end position="393"/>
    </location>
</feature>
<gene>
    <name evidence="13" type="ORF">P167DRAFT_489046</name>
</gene>
<dbReference type="Proteomes" id="UP000277580">
    <property type="component" value="Unassembled WGS sequence"/>
</dbReference>
<feature type="compositionally biased region" description="Basic and acidic residues" evidence="9">
    <location>
        <begin position="1252"/>
        <end position="1266"/>
    </location>
</feature>
<evidence type="ECO:0000256" key="6">
    <source>
        <dbReference type="ARBA" id="ARBA00022989"/>
    </source>
</evidence>
<feature type="transmembrane region" description="Helical" evidence="10">
    <location>
        <begin position="113"/>
        <end position="137"/>
    </location>
</feature>
<keyword evidence="2" id="KW-0813">Transport</keyword>
<comment type="subcellular location">
    <subcellularLocation>
        <location evidence="1">Membrane</location>
        <topology evidence="1">Multi-pass membrane protein</topology>
    </subcellularLocation>
</comment>
<feature type="transmembrane region" description="Helical" evidence="10">
    <location>
        <begin position="399"/>
        <end position="419"/>
    </location>
</feature>
<feature type="compositionally biased region" description="Polar residues" evidence="9">
    <location>
        <begin position="1270"/>
        <end position="1288"/>
    </location>
</feature>
<feature type="transmembrane region" description="Helical" evidence="10">
    <location>
        <begin position="482"/>
        <end position="507"/>
    </location>
</feature>